<dbReference type="PANTHER" id="PTHR42988">
    <property type="entry name" value="PHOSPHOHYDROLASE"/>
    <property type="match status" value="1"/>
</dbReference>
<feature type="domain" description="Cyclic nucleotide phosphodiesterase C-terminal" evidence="6">
    <location>
        <begin position="322"/>
        <end position="428"/>
    </location>
</feature>
<evidence type="ECO:0000256" key="3">
    <source>
        <dbReference type="ARBA" id="ARBA00023004"/>
    </source>
</evidence>
<evidence type="ECO:0000256" key="1">
    <source>
        <dbReference type="ARBA" id="ARBA00022723"/>
    </source>
</evidence>
<dbReference type="InterPro" id="IPR012365">
    <property type="entry name" value="Pesteras_lmo2642"/>
</dbReference>
<evidence type="ECO:0000259" key="6">
    <source>
        <dbReference type="Pfam" id="PF17839"/>
    </source>
</evidence>
<dbReference type="Gene3D" id="3.60.21.10">
    <property type="match status" value="1"/>
</dbReference>
<name>A0ABS4GAN9_9FIRM</name>
<dbReference type="Proteomes" id="UP001519342">
    <property type="component" value="Unassembled WGS sequence"/>
</dbReference>
<dbReference type="SUPFAM" id="SSF56300">
    <property type="entry name" value="Metallo-dependent phosphatases"/>
    <property type="match status" value="1"/>
</dbReference>
<dbReference type="InterPro" id="IPR004843">
    <property type="entry name" value="Calcineurin-like_PHP"/>
</dbReference>
<proteinExistence type="inferred from homology"/>
<dbReference type="Pfam" id="PF17839">
    <property type="entry name" value="CNP_C_terminal"/>
    <property type="match status" value="1"/>
</dbReference>
<gene>
    <name evidence="7" type="ORF">J2Z76_000602</name>
</gene>
<dbReference type="InterPro" id="IPR029052">
    <property type="entry name" value="Metallo-depent_PP-like"/>
</dbReference>
<dbReference type="InterPro" id="IPR050884">
    <property type="entry name" value="CNP_phosphodiesterase-III"/>
</dbReference>
<evidence type="ECO:0000256" key="2">
    <source>
        <dbReference type="ARBA" id="ARBA00022801"/>
    </source>
</evidence>
<protein>
    <submittedName>
        <fullName evidence="7">3',5'-cyclic AMP phosphodiesterase CpdA</fullName>
    </submittedName>
</protein>
<comment type="similarity">
    <text evidence="4">Belongs to the cyclic nucleotide phosphodiesterase class-III family.</text>
</comment>
<dbReference type="InterPro" id="IPR040869">
    <property type="entry name" value="CNP_C"/>
</dbReference>
<evidence type="ECO:0000313" key="8">
    <source>
        <dbReference type="Proteomes" id="UP001519342"/>
    </source>
</evidence>
<comment type="caution">
    <text evidence="7">The sequence shown here is derived from an EMBL/GenBank/DDBJ whole genome shotgun (WGS) entry which is preliminary data.</text>
</comment>
<dbReference type="Pfam" id="PF00149">
    <property type="entry name" value="Metallophos"/>
    <property type="match status" value="1"/>
</dbReference>
<dbReference type="PIRSF" id="PIRSF034890">
    <property type="entry name" value="Pesteras_lmo2642"/>
    <property type="match status" value="1"/>
</dbReference>
<dbReference type="Gene3D" id="1.10.246.180">
    <property type="match status" value="1"/>
</dbReference>
<keyword evidence="3" id="KW-0408">Iron</keyword>
<accession>A0ABS4GAN9</accession>
<sequence>MRKMLIVIILAIILIIITMKFLESKSTAHSNLIKSDDEFLFFIISDPHFISKKAHDNGKAFNSFIMSGDKLVQYTYDFINAIKENVIEKKPSFILVAGDLTCNGLKESHLDLSKKFKEIEKEGTSIFVIPGNHDIMNGNSMYFYKDKSLNSQSITKESFTKIYADYGYNDAISLDKESLSYLVAPTEKKWLLMIDSTNDYPDVGGSIKTSTLYWIEKCSKLAENNNASLIAVMHHNLIHHSKIINKDYTICNSEECLEVFHKCNIDVVLTGHIHLQDIKSHNYGDKILYDIATSCLVVYPHQYGEIQYLPNKGYNYRTQKLDMEKYAFMNKINDEALINFEKYSEEFFKRNCCKNQKTCIGDLEELSEEQKNEVFSVVSEINKRYFSGFRNEALDDLLDTKGFNLLKNLPPCNIRNYVMAILNDERTNNNLLFIPENN</sequence>
<evidence type="ECO:0000259" key="5">
    <source>
        <dbReference type="Pfam" id="PF00149"/>
    </source>
</evidence>
<keyword evidence="2" id="KW-0378">Hydrolase</keyword>
<keyword evidence="1" id="KW-0479">Metal-binding</keyword>
<evidence type="ECO:0000313" key="7">
    <source>
        <dbReference type="EMBL" id="MBP1924749.1"/>
    </source>
</evidence>
<organism evidence="7 8">
    <name type="scientific">Sedimentibacter acidaminivorans</name>
    <dbReference type="NCBI Taxonomy" id="913099"/>
    <lineage>
        <taxon>Bacteria</taxon>
        <taxon>Bacillati</taxon>
        <taxon>Bacillota</taxon>
        <taxon>Tissierellia</taxon>
        <taxon>Sedimentibacter</taxon>
    </lineage>
</organism>
<keyword evidence="8" id="KW-1185">Reference proteome</keyword>
<reference evidence="7 8" key="1">
    <citation type="submission" date="2021-03" db="EMBL/GenBank/DDBJ databases">
        <title>Genomic Encyclopedia of Type Strains, Phase IV (KMG-IV): sequencing the most valuable type-strain genomes for metagenomic binning, comparative biology and taxonomic classification.</title>
        <authorList>
            <person name="Goeker M."/>
        </authorList>
    </citation>
    <scope>NUCLEOTIDE SEQUENCE [LARGE SCALE GENOMIC DNA]</scope>
    <source>
        <strain evidence="7 8">DSM 24004</strain>
    </source>
</reference>
<evidence type="ECO:0000256" key="4">
    <source>
        <dbReference type="ARBA" id="ARBA00025742"/>
    </source>
</evidence>
<dbReference type="PANTHER" id="PTHR42988:SF2">
    <property type="entry name" value="CYCLIC NUCLEOTIDE PHOSPHODIESTERASE CBUA0032-RELATED"/>
    <property type="match status" value="1"/>
</dbReference>
<dbReference type="EMBL" id="JAGGKS010000001">
    <property type="protein sequence ID" value="MBP1924749.1"/>
    <property type="molecule type" value="Genomic_DNA"/>
</dbReference>
<feature type="domain" description="Calcineurin-like phosphoesterase" evidence="5">
    <location>
        <begin position="41"/>
        <end position="274"/>
    </location>
</feature>